<dbReference type="PROSITE" id="PS00198">
    <property type="entry name" value="4FE4S_FER_1"/>
    <property type="match status" value="2"/>
</dbReference>
<dbReference type="Pfam" id="PF01193">
    <property type="entry name" value="RNA_pol_L"/>
    <property type="match status" value="1"/>
</dbReference>
<dbReference type="GO" id="GO:0003677">
    <property type="term" value="F:DNA binding"/>
    <property type="evidence" value="ECO:0007669"/>
    <property type="project" value="UniProtKB-UniRule"/>
</dbReference>
<dbReference type="EC" id="2.7.7.6" evidence="5"/>
<keyword evidence="5" id="KW-0479">Metal-binding</keyword>
<dbReference type="GO" id="GO:0051538">
    <property type="term" value="F:3 iron, 4 sulfur cluster binding"/>
    <property type="evidence" value="ECO:0007669"/>
    <property type="project" value="UniProtKB-KW"/>
</dbReference>
<keyword evidence="2 5" id="KW-0963">Cytoplasm</keyword>
<keyword evidence="5" id="KW-0548">Nucleotidyltransferase</keyword>
<dbReference type="GO" id="GO:0000428">
    <property type="term" value="C:DNA-directed RNA polymerase complex"/>
    <property type="evidence" value="ECO:0007669"/>
    <property type="project" value="UniProtKB-KW"/>
</dbReference>
<comment type="cofactor">
    <cofactor evidence="5">
        <name>[3Fe-4S] cluster</name>
        <dbReference type="ChEBI" id="CHEBI:21137"/>
    </cofactor>
    <text evidence="5">Binds 1 [3Fe-4S] cluster.</text>
</comment>
<evidence type="ECO:0000256" key="4">
    <source>
        <dbReference type="ARBA" id="ARBA00025804"/>
    </source>
</evidence>
<proteinExistence type="inferred from homology"/>
<dbReference type="GO" id="GO:0005737">
    <property type="term" value="C:cytoplasm"/>
    <property type="evidence" value="ECO:0007669"/>
    <property type="project" value="UniProtKB-SubCell"/>
</dbReference>
<comment type="catalytic activity">
    <reaction evidence="5">
        <text>RNA(n) + a ribonucleoside 5'-triphosphate = RNA(n+1) + diphosphate</text>
        <dbReference type="Rhea" id="RHEA:21248"/>
        <dbReference type="Rhea" id="RHEA-COMP:14527"/>
        <dbReference type="Rhea" id="RHEA-COMP:17342"/>
        <dbReference type="ChEBI" id="CHEBI:33019"/>
        <dbReference type="ChEBI" id="CHEBI:61557"/>
        <dbReference type="ChEBI" id="CHEBI:140395"/>
        <dbReference type="EC" id="2.7.7.6"/>
    </reaction>
</comment>
<dbReference type="PANTHER" id="PTHR11800">
    <property type="entry name" value="DNA-DIRECTED RNA POLYMERASE"/>
    <property type="match status" value="1"/>
</dbReference>
<keyword evidence="8" id="KW-1185">Reference proteome</keyword>
<protein>
    <recommendedName>
        <fullName evidence="5">DNA-directed RNA polymerase subunit Rpo3</fullName>
        <ecNumber evidence="5">2.7.7.6</ecNumber>
    </recommendedName>
    <alternativeName>
        <fullName evidence="5">DNA-directed RNA polymerase subunit D</fullName>
    </alternativeName>
</protein>
<name>A0A7Z7AVM4_9EURY</name>
<feature type="binding site" evidence="5">
    <location>
        <position position="204"/>
    </location>
    <ligand>
        <name>[3Fe-4S] cluster</name>
        <dbReference type="ChEBI" id="CHEBI:21137"/>
    </ligand>
</feature>
<comment type="subunit">
    <text evidence="5">Part of the RNA polymerase complex.</text>
</comment>
<feature type="binding site" evidence="5">
    <location>
        <position position="207"/>
    </location>
    <ligand>
        <name>[3Fe-4S] cluster</name>
        <dbReference type="ChEBI" id="CHEBI:21137"/>
    </ligand>
</feature>
<dbReference type="AlphaFoldDB" id="A0A7Z7AVM4"/>
<dbReference type="PROSITE" id="PS51379">
    <property type="entry name" value="4FE4S_FER_2"/>
    <property type="match status" value="2"/>
</dbReference>
<comment type="similarity">
    <text evidence="4 5">Belongs to the archaeal Rpo3/eukaryotic RPB3 RNA polymerase subunit family.</text>
</comment>
<evidence type="ECO:0000256" key="5">
    <source>
        <dbReference type="HAMAP-Rule" id="MF_00320"/>
    </source>
</evidence>
<dbReference type="InterPro" id="IPR017896">
    <property type="entry name" value="4Fe4S_Fe-S-bd"/>
</dbReference>
<keyword evidence="5" id="KW-0808">Transferase</keyword>
<comment type="function">
    <text evidence="5">DNA-dependent RNA polymerase (RNAP) catalyzes the transcription of DNA into RNA using the four ribonucleoside triphosphates as substrates.</text>
</comment>
<dbReference type="HAMAP" id="MF_00320">
    <property type="entry name" value="RNApol_arch_Rpo3"/>
    <property type="match status" value="1"/>
</dbReference>
<keyword evidence="1 5" id="KW-0240">DNA-directed RNA polymerase</keyword>
<dbReference type="Pfam" id="PF01000">
    <property type="entry name" value="RNA_pol_A_bac"/>
    <property type="match status" value="1"/>
</dbReference>
<dbReference type="InterPro" id="IPR011262">
    <property type="entry name" value="DNA-dir_RNA_pol_insert"/>
</dbReference>
<dbReference type="NCBIfam" id="NF001988">
    <property type="entry name" value="PRK00783.1"/>
    <property type="match status" value="1"/>
</dbReference>
<organism evidence="7 8">
    <name type="scientific">Methanolobus vulcani</name>
    <dbReference type="NCBI Taxonomy" id="38026"/>
    <lineage>
        <taxon>Archaea</taxon>
        <taxon>Methanobacteriati</taxon>
        <taxon>Methanobacteriota</taxon>
        <taxon>Stenosarchaea group</taxon>
        <taxon>Methanomicrobia</taxon>
        <taxon>Methanosarcinales</taxon>
        <taxon>Methanosarcinaceae</taxon>
        <taxon>Methanolobus</taxon>
    </lineage>
</organism>
<evidence type="ECO:0000256" key="1">
    <source>
        <dbReference type="ARBA" id="ARBA00022478"/>
    </source>
</evidence>
<dbReference type="Gene3D" id="2.170.120.12">
    <property type="entry name" value="DNA-directed RNA polymerase, insert domain"/>
    <property type="match status" value="1"/>
</dbReference>
<dbReference type="Gene3D" id="3.30.70.3110">
    <property type="match status" value="1"/>
</dbReference>
<comment type="caution">
    <text evidence="7">The sequence shown here is derived from an EMBL/GenBank/DDBJ whole genome shotgun (WGS) entry which is preliminary data.</text>
</comment>
<feature type="domain" description="4Fe-4S ferredoxin-type" evidence="6">
    <location>
        <begin position="194"/>
        <end position="224"/>
    </location>
</feature>
<dbReference type="InterPro" id="IPR017900">
    <property type="entry name" value="4Fe4S_Fe_S_CS"/>
</dbReference>
<dbReference type="GO" id="GO:0016491">
    <property type="term" value="F:oxidoreductase activity"/>
    <property type="evidence" value="ECO:0007669"/>
    <property type="project" value="UniProtKB-ARBA"/>
</dbReference>
<dbReference type="InterPro" id="IPR022842">
    <property type="entry name" value="RNAP_Rpo3/Rpb3/RPAC1"/>
</dbReference>
<comment type="subcellular location">
    <subcellularLocation>
        <location evidence="5">Cytoplasm</location>
    </subcellularLocation>
</comment>
<dbReference type="SMART" id="SM00662">
    <property type="entry name" value="RPOLD"/>
    <property type="match status" value="1"/>
</dbReference>
<sequence>MTMEVDILELSERSAKFILSNASAAFANGVRRAALSDVPTLAIDDVNIYNNTSVLFDEQLALRLGLIPLTTDIEEFVPLEECTCGGTECPACKVSLTLSAEGPRMVYSGDLVSSDERVQAADQNIPIIDLKEGQKVVLEAIAHMNYGYKHAKWQAGVACGYKNMPIVTFNDCDECGACVNECPKNIIHIGPNGAEISGDDILKCILCKLCASVCEIDAITVSEDENSFIFTMESDGSYTVQQLIINAGTTIKEKASRLGEILESL</sequence>
<dbReference type="OrthoDB" id="84933at2157"/>
<dbReference type="Gene3D" id="3.30.1360.10">
    <property type="entry name" value="RNA polymerase, RBP11-like subunit"/>
    <property type="match status" value="1"/>
</dbReference>
<evidence type="ECO:0000256" key="3">
    <source>
        <dbReference type="ARBA" id="ARBA00023163"/>
    </source>
</evidence>
<reference evidence="7 8" key="1">
    <citation type="submission" date="2016-10" db="EMBL/GenBank/DDBJ databases">
        <authorList>
            <person name="Varghese N."/>
            <person name="Submissions S."/>
        </authorList>
    </citation>
    <scope>NUCLEOTIDE SEQUENCE [LARGE SCALE GENOMIC DNA]</scope>
    <source>
        <strain evidence="7 8">PL 12/M</strain>
    </source>
</reference>
<dbReference type="Pfam" id="PF00037">
    <property type="entry name" value="Fer4"/>
    <property type="match status" value="1"/>
</dbReference>
<keyword evidence="5" id="KW-0003">3Fe-4S</keyword>
<dbReference type="SUPFAM" id="SSF56553">
    <property type="entry name" value="Insert subdomain of RNA polymerase alpha subunit"/>
    <property type="match status" value="1"/>
</dbReference>
<dbReference type="PANTHER" id="PTHR11800:SF2">
    <property type="entry name" value="DNA-DIRECTED RNA POLYMERASE II SUBUNIT RPB3"/>
    <property type="match status" value="1"/>
</dbReference>
<feature type="binding site" evidence="5">
    <location>
        <position position="214"/>
    </location>
    <ligand>
        <name>[3Fe-4S] cluster</name>
        <dbReference type="ChEBI" id="CHEBI:21137"/>
    </ligand>
</feature>
<dbReference type="GO" id="GO:0046872">
    <property type="term" value="F:metal ion binding"/>
    <property type="evidence" value="ECO:0007669"/>
    <property type="project" value="UniProtKB-KW"/>
</dbReference>
<accession>A0A7Z7AVM4</accession>
<dbReference type="SUPFAM" id="SSF55257">
    <property type="entry name" value="RBP11-like subunits of RNA polymerase"/>
    <property type="match status" value="1"/>
</dbReference>
<dbReference type="InterPro" id="IPR036643">
    <property type="entry name" value="RNApol_insert_sf"/>
</dbReference>
<dbReference type="InterPro" id="IPR001514">
    <property type="entry name" value="DNA-dir_RNA_pol_30-40kDasu_CS"/>
</dbReference>
<dbReference type="PROSITE" id="PS00446">
    <property type="entry name" value="RNA_POL_D_30KD"/>
    <property type="match status" value="1"/>
</dbReference>
<evidence type="ECO:0000259" key="6">
    <source>
        <dbReference type="PROSITE" id="PS51379"/>
    </source>
</evidence>
<keyword evidence="5" id="KW-0411">Iron-sulfur</keyword>
<dbReference type="InterPro" id="IPR050518">
    <property type="entry name" value="Rpo3/RPB3_RNA_Pol_subunit"/>
</dbReference>
<dbReference type="GO" id="GO:0046983">
    <property type="term" value="F:protein dimerization activity"/>
    <property type="evidence" value="ECO:0007669"/>
    <property type="project" value="InterPro"/>
</dbReference>
<dbReference type="EMBL" id="FNCA01000003">
    <property type="protein sequence ID" value="SDF64378.1"/>
    <property type="molecule type" value="Genomic_DNA"/>
</dbReference>
<dbReference type="InterPro" id="IPR011263">
    <property type="entry name" value="DNA-dir_RNA_pol_RpoA/D/Rpb3"/>
</dbReference>
<feature type="domain" description="4Fe-4S ferredoxin-type" evidence="6">
    <location>
        <begin position="163"/>
        <end position="192"/>
    </location>
</feature>
<evidence type="ECO:0000313" key="7">
    <source>
        <dbReference type="EMBL" id="SDF64378.1"/>
    </source>
</evidence>
<evidence type="ECO:0000256" key="2">
    <source>
        <dbReference type="ARBA" id="ARBA00022490"/>
    </source>
</evidence>
<dbReference type="Proteomes" id="UP000199259">
    <property type="component" value="Unassembled WGS sequence"/>
</dbReference>
<keyword evidence="5" id="KW-0408">Iron</keyword>
<dbReference type="GO" id="GO:0003899">
    <property type="term" value="F:DNA-directed RNA polymerase activity"/>
    <property type="evidence" value="ECO:0007669"/>
    <property type="project" value="UniProtKB-UniRule"/>
</dbReference>
<gene>
    <name evidence="5" type="primary">rpo3</name>
    <name evidence="5" type="synonym">rpoD</name>
    <name evidence="7" type="ORF">SAMN04488589_0995</name>
</gene>
<dbReference type="RefSeq" id="WP_091709250.1">
    <property type="nucleotide sequence ID" value="NZ_FNCA01000003.1"/>
</dbReference>
<keyword evidence="3 5" id="KW-0804">Transcription</keyword>
<dbReference type="CDD" id="cd07030">
    <property type="entry name" value="RNAP_D"/>
    <property type="match status" value="1"/>
</dbReference>
<dbReference type="GO" id="GO:0006351">
    <property type="term" value="P:DNA-templated transcription"/>
    <property type="evidence" value="ECO:0007669"/>
    <property type="project" value="UniProtKB-UniRule"/>
</dbReference>
<evidence type="ECO:0000313" key="8">
    <source>
        <dbReference type="Proteomes" id="UP000199259"/>
    </source>
</evidence>
<dbReference type="InterPro" id="IPR036603">
    <property type="entry name" value="RBP11-like"/>
</dbReference>